<dbReference type="Pfam" id="PF03547">
    <property type="entry name" value="Mem_trans"/>
    <property type="match status" value="1"/>
</dbReference>
<keyword evidence="5 7" id="KW-1133">Transmembrane helix</keyword>
<name>A0A974XIS0_9FIRM</name>
<dbReference type="RefSeq" id="WP_207300803.1">
    <property type="nucleotide sequence ID" value="NZ_CP071444.1"/>
</dbReference>
<evidence type="ECO:0000256" key="1">
    <source>
        <dbReference type="ARBA" id="ARBA00004141"/>
    </source>
</evidence>
<evidence type="ECO:0000313" key="9">
    <source>
        <dbReference type="Proteomes" id="UP000663499"/>
    </source>
</evidence>
<dbReference type="AlphaFoldDB" id="A0A974XIS0"/>
<protein>
    <recommendedName>
        <fullName evidence="10">Permease</fullName>
    </recommendedName>
</protein>
<dbReference type="PANTHER" id="PTHR36838:SF3">
    <property type="entry name" value="TRANSPORTER AUXIN EFFLUX CARRIER EC FAMILY"/>
    <property type="match status" value="1"/>
</dbReference>
<organism evidence="8 9">
    <name type="scientific">Alkalibacter rhizosphaerae</name>
    <dbReference type="NCBI Taxonomy" id="2815577"/>
    <lineage>
        <taxon>Bacteria</taxon>
        <taxon>Bacillati</taxon>
        <taxon>Bacillota</taxon>
        <taxon>Clostridia</taxon>
        <taxon>Eubacteriales</taxon>
        <taxon>Eubacteriaceae</taxon>
        <taxon>Alkalibacter</taxon>
    </lineage>
</organism>
<dbReference type="Proteomes" id="UP000663499">
    <property type="component" value="Chromosome"/>
</dbReference>
<keyword evidence="9" id="KW-1185">Reference proteome</keyword>
<dbReference type="GO" id="GO:0055085">
    <property type="term" value="P:transmembrane transport"/>
    <property type="evidence" value="ECO:0007669"/>
    <property type="project" value="InterPro"/>
</dbReference>
<evidence type="ECO:0000256" key="6">
    <source>
        <dbReference type="ARBA" id="ARBA00023136"/>
    </source>
</evidence>
<evidence type="ECO:0000256" key="3">
    <source>
        <dbReference type="ARBA" id="ARBA00022475"/>
    </source>
</evidence>
<evidence type="ECO:0008006" key="10">
    <source>
        <dbReference type="Google" id="ProtNLM"/>
    </source>
</evidence>
<feature type="transmembrane region" description="Helical" evidence="7">
    <location>
        <begin position="97"/>
        <end position="118"/>
    </location>
</feature>
<keyword evidence="4 7" id="KW-0812">Transmembrane</keyword>
<dbReference type="KEGG" id="alka:J0B03_05245"/>
<proteinExistence type="predicted"/>
<dbReference type="EMBL" id="CP071444">
    <property type="protein sequence ID" value="QSX09470.1"/>
    <property type="molecule type" value="Genomic_DNA"/>
</dbReference>
<evidence type="ECO:0000313" key="8">
    <source>
        <dbReference type="EMBL" id="QSX09470.1"/>
    </source>
</evidence>
<gene>
    <name evidence="8" type="ORF">J0B03_05245</name>
</gene>
<feature type="transmembrane region" description="Helical" evidence="7">
    <location>
        <begin position="6"/>
        <end position="25"/>
    </location>
</feature>
<accession>A0A974XIS0</accession>
<dbReference type="PANTHER" id="PTHR36838">
    <property type="entry name" value="AUXIN EFFLUX CARRIER FAMILY PROTEIN"/>
    <property type="match status" value="1"/>
</dbReference>
<sequence length="191" mass="21154">MSEIILVVLKILPVLLLIGLGIWLRKHSFVKLEAIQGIKKIVMDIALPALLFVTFLQTELKSEVFLLSIVIFVASSIAFGVGFVFRRVQKTANPFYPSLFATFLTGPFGFPLFIAYFGSENFYRLAILDVGNSLFLFTVMTVFLSTVSCDMRSVQKQSISTHLKNITKAPLAVSTFLGILFSILGFGTPLC</sequence>
<feature type="transmembrane region" description="Helical" evidence="7">
    <location>
        <begin position="64"/>
        <end position="85"/>
    </location>
</feature>
<feature type="transmembrane region" description="Helical" evidence="7">
    <location>
        <begin position="169"/>
        <end position="188"/>
    </location>
</feature>
<evidence type="ECO:0000256" key="4">
    <source>
        <dbReference type="ARBA" id="ARBA00022692"/>
    </source>
</evidence>
<comment type="subcellular location">
    <subcellularLocation>
        <location evidence="1">Membrane</location>
        <topology evidence="1">Multi-pass membrane protein</topology>
    </subcellularLocation>
</comment>
<feature type="transmembrane region" description="Helical" evidence="7">
    <location>
        <begin position="37"/>
        <end position="58"/>
    </location>
</feature>
<keyword evidence="3" id="KW-1003">Cell membrane</keyword>
<evidence type="ECO:0000256" key="5">
    <source>
        <dbReference type="ARBA" id="ARBA00022989"/>
    </source>
</evidence>
<keyword evidence="2" id="KW-0813">Transport</keyword>
<evidence type="ECO:0000256" key="2">
    <source>
        <dbReference type="ARBA" id="ARBA00022448"/>
    </source>
</evidence>
<evidence type="ECO:0000256" key="7">
    <source>
        <dbReference type="SAM" id="Phobius"/>
    </source>
</evidence>
<keyword evidence="6 7" id="KW-0472">Membrane</keyword>
<feature type="transmembrane region" description="Helical" evidence="7">
    <location>
        <begin position="130"/>
        <end position="149"/>
    </location>
</feature>
<dbReference type="GO" id="GO:0016020">
    <property type="term" value="C:membrane"/>
    <property type="evidence" value="ECO:0007669"/>
    <property type="project" value="UniProtKB-SubCell"/>
</dbReference>
<reference evidence="8" key="1">
    <citation type="submission" date="2021-03" db="EMBL/GenBank/DDBJ databases">
        <title>Alkalibacter marinus sp. nov., isolated from tidal flat sediment.</title>
        <authorList>
            <person name="Namirimu T."/>
            <person name="Yang J.-A."/>
            <person name="Yang S.-H."/>
            <person name="Kim Y.-J."/>
            <person name="Kwon K.K."/>
        </authorList>
    </citation>
    <scope>NUCLEOTIDE SEQUENCE</scope>
    <source>
        <strain evidence="8">ES005</strain>
    </source>
</reference>
<dbReference type="InterPro" id="IPR004776">
    <property type="entry name" value="Mem_transp_PIN-like"/>
</dbReference>